<accession>A0AAP3E6N5</accession>
<evidence type="ECO:0000313" key="1">
    <source>
        <dbReference type="EMBL" id="MCU4752666.1"/>
    </source>
</evidence>
<comment type="caution">
    <text evidence="1">The sequence shown here is derived from an EMBL/GenBank/DDBJ whole genome shotgun (WGS) entry which is preliminary data.</text>
</comment>
<dbReference type="Proteomes" id="UP001321047">
    <property type="component" value="Unassembled WGS sequence"/>
</dbReference>
<gene>
    <name evidence="1" type="ORF">OB919_11885</name>
</gene>
<sequence length="142" mass="15782">MMLRGKNVALSLLAVGGATVAGYLLRSRSSDGSIGQPKADVGARIVEEIPTEATVIDASSERLRELPGVGRAIRRAIRYDAREEWEHVTLEREGAWDIVDGLRRSLPYYESDDGHNGVYVRYDDRVVVLDAIGWARMEEPVQ</sequence>
<dbReference type="RefSeq" id="WP_342808995.1">
    <property type="nucleotide sequence ID" value="NZ_JAOPJZ010000008.1"/>
</dbReference>
<dbReference type="EMBL" id="JAOPJZ010000008">
    <property type="protein sequence ID" value="MCU4752666.1"/>
    <property type="molecule type" value="Genomic_DNA"/>
</dbReference>
<organism evidence="1 2">
    <name type="scientific">Natronosalvus hydrolyticus</name>
    <dbReference type="NCBI Taxonomy" id="2979988"/>
    <lineage>
        <taxon>Archaea</taxon>
        <taxon>Methanobacteriati</taxon>
        <taxon>Methanobacteriota</taxon>
        <taxon>Stenosarchaea group</taxon>
        <taxon>Halobacteria</taxon>
        <taxon>Halobacteriales</taxon>
        <taxon>Natrialbaceae</taxon>
        <taxon>Natronosalvus</taxon>
    </lineage>
</organism>
<dbReference type="AlphaFoldDB" id="A0AAP3E6N5"/>
<reference evidence="1 2" key="1">
    <citation type="submission" date="2022-09" db="EMBL/GenBank/DDBJ databases">
        <title>Enrichment on poylsaccharides allowed isolation of novel metabolic and taxonomic groups of Haloarchaea.</title>
        <authorList>
            <person name="Sorokin D.Y."/>
            <person name="Elcheninov A.G."/>
            <person name="Khizhniak T.V."/>
            <person name="Kolganova T.V."/>
            <person name="Kublanov I.V."/>
        </authorList>
    </citation>
    <scope>NUCLEOTIDE SEQUENCE [LARGE SCALE GENOMIC DNA]</scope>
    <source>
        <strain evidence="1 2">AArc-curdl1</strain>
    </source>
</reference>
<protein>
    <submittedName>
        <fullName evidence="1">Uncharacterized protein</fullName>
    </submittedName>
</protein>
<keyword evidence="2" id="KW-1185">Reference proteome</keyword>
<proteinExistence type="predicted"/>
<name>A0AAP3E6N5_9EURY</name>
<evidence type="ECO:0000313" key="2">
    <source>
        <dbReference type="Proteomes" id="UP001321047"/>
    </source>
</evidence>